<evidence type="ECO:0000256" key="3">
    <source>
        <dbReference type="SAM" id="MobiDB-lite"/>
    </source>
</evidence>
<dbReference type="GO" id="GO:0005886">
    <property type="term" value="C:plasma membrane"/>
    <property type="evidence" value="ECO:0007669"/>
    <property type="project" value="InterPro"/>
</dbReference>
<keyword evidence="4" id="KW-1133">Transmembrane helix</keyword>
<dbReference type="Gene3D" id="2.40.50.140">
    <property type="entry name" value="Nucleic acid-binding proteins"/>
    <property type="match status" value="1"/>
</dbReference>
<dbReference type="EMBL" id="CAEZZP010000163">
    <property type="protein sequence ID" value="CAB4786747.1"/>
    <property type="molecule type" value="Genomic_DNA"/>
</dbReference>
<dbReference type="GO" id="GO:0017003">
    <property type="term" value="P:protein-heme linkage"/>
    <property type="evidence" value="ECO:0007669"/>
    <property type="project" value="InterPro"/>
</dbReference>
<feature type="compositionally biased region" description="Polar residues" evidence="3">
    <location>
        <begin position="1"/>
        <end position="15"/>
    </location>
</feature>
<sequence length="174" mass="18704">MNQDFNDDNIGTSADSLDLSPRAVTPRQQRKRRPWPAIIVLVLVVAAGGIVLTKFLTSAIDYYCNVNEIGAKSGCEAGHRLRVQGVVDKGSVENDGVTTKFDMSFGGVTIPVTYDGEPGGIFKECIPVVVHGILTDGVFMGDRVEVKHSNDYKADNPDRVKNEGSTSEGTACSQ</sequence>
<reference evidence="5" key="1">
    <citation type="submission" date="2020-05" db="EMBL/GenBank/DDBJ databases">
        <authorList>
            <person name="Chiriac C."/>
            <person name="Salcher M."/>
            <person name="Ghai R."/>
            <person name="Kavagutti S V."/>
        </authorList>
    </citation>
    <scope>NUCLEOTIDE SEQUENCE</scope>
</reference>
<dbReference type="InterPro" id="IPR036127">
    <property type="entry name" value="CcmE-like_sf"/>
</dbReference>
<dbReference type="Pfam" id="PF03100">
    <property type="entry name" value="CcmE"/>
    <property type="match status" value="1"/>
</dbReference>
<dbReference type="GO" id="GO:0020037">
    <property type="term" value="F:heme binding"/>
    <property type="evidence" value="ECO:0007669"/>
    <property type="project" value="InterPro"/>
</dbReference>
<gene>
    <name evidence="5" type="ORF">UFOPK2880_01764</name>
</gene>
<feature type="transmembrane region" description="Helical" evidence="4">
    <location>
        <begin position="35"/>
        <end position="56"/>
    </location>
</feature>
<feature type="compositionally biased region" description="Basic and acidic residues" evidence="3">
    <location>
        <begin position="150"/>
        <end position="162"/>
    </location>
</feature>
<evidence type="ECO:0000256" key="2">
    <source>
        <dbReference type="ARBA" id="ARBA00023136"/>
    </source>
</evidence>
<accession>A0A6J6WXQ8</accession>
<feature type="region of interest" description="Disordered" evidence="3">
    <location>
        <begin position="1"/>
        <end position="28"/>
    </location>
</feature>
<dbReference type="GO" id="GO:0017004">
    <property type="term" value="P:cytochrome complex assembly"/>
    <property type="evidence" value="ECO:0007669"/>
    <property type="project" value="InterPro"/>
</dbReference>
<keyword evidence="4" id="KW-0812">Transmembrane</keyword>
<dbReference type="InterPro" id="IPR004329">
    <property type="entry name" value="CcmE"/>
</dbReference>
<dbReference type="AlphaFoldDB" id="A0A6J6WXQ8"/>
<dbReference type="SUPFAM" id="SSF82093">
    <property type="entry name" value="Heme chaperone CcmE"/>
    <property type="match status" value="1"/>
</dbReference>
<dbReference type="InterPro" id="IPR012340">
    <property type="entry name" value="NA-bd_OB-fold"/>
</dbReference>
<comment type="subcellular location">
    <subcellularLocation>
        <location evidence="1">Membrane</location>
    </subcellularLocation>
</comment>
<name>A0A6J6WXQ8_9ZZZZ</name>
<feature type="compositionally biased region" description="Polar residues" evidence="3">
    <location>
        <begin position="163"/>
        <end position="174"/>
    </location>
</feature>
<keyword evidence="2 4" id="KW-0472">Membrane</keyword>
<protein>
    <submittedName>
        <fullName evidence="5">Unannotated protein</fullName>
    </submittedName>
</protein>
<feature type="region of interest" description="Disordered" evidence="3">
    <location>
        <begin position="150"/>
        <end position="174"/>
    </location>
</feature>
<evidence type="ECO:0000256" key="1">
    <source>
        <dbReference type="ARBA" id="ARBA00004370"/>
    </source>
</evidence>
<evidence type="ECO:0000313" key="5">
    <source>
        <dbReference type="EMBL" id="CAB4786747.1"/>
    </source>
</evidence>
<evidence type="ECO:0000256" key="4">
    <source>
        <dbReference type="SAM" id="Phobius"/>
    </source>
</evidence>
<proteinExistence type="predicted"/>
<organism evidence="5">
    <name type="scientific">freshwater metagenome</name>
    <dbReference type="NCBI Taxonomy" id="449393"/>
    <lineage>
        <taxon>unclassified sequences</taxon>
        <taxon>metagenomes</taxon>
        <taxon>ecological metagenomes</taxon>
    </lineage>
</organism>